<accession>A0A811KC39</accession>
<dbReference type="Proteomes" id="UP000614601">
    <property type="component" value="Unassembled WGS sequence"/>
</dbReference>
<proteinExistence type="predicted"/>
<feature type="region of interest" description="Disordered" evidence="1">
    <location>
        <begin position="19"/>
        <end position="89"/>
    </location>
</feature>
<evidence type="ECO:0000313" key="2">
    <source>
        <dbReference type="EMBL" id="CAD5213345.1"/>
    </source>
</evidence>
<protein>
    <submittedName>
        <fullName evidence="2">Uncharacterized protein</fullName>
    </submittedName>
</protein>
<keyword evidence="3" id="KW-1185">Reference proteome</keyword>
<dbReference type="OrthoDB" id="10477460at2759"/>
<organism evidence="2 3">
    <name type="scientific">Bursaphelenchus okinawaensis</name>
    <dbReference type="NCBI Taxonomy" id="465554"/>
    <lineage>
        <taxon>Eukaryota</taxon>
        <taxon>Metazoa</taxon>
        <taxon>Ecdysozoa</taxon>
        <taxon>Nematoda</taxon>
        <taxon>Chromadorea</taxon>
        <taxon>Rhabditida</taxon>
        <taxon>Tylenchina</taxon>
        <taxon>Tylenchomorpha</taxon>
        <taxon>Aphelenchoidea</taxon>
        <taxon>Aphelenchoididae</taxon>
        <taxon>Bursaphelenchus</taxon>
    </lineage>
</organism>
<sequence length="207" mass="23826">MNKIKFEVSDLLECSDYVPNSEVNDVNKENQLGPREKEIGEQPEKLTELEVPLQTDIFGKEPDVSTEKPKRGRKRSLKDSNSTKEKQPRISLPLHPTIFTYSLDGQLCRTEEGRKLMELLREGGWPGAAGIKTLCTMVCDPVLDYCAKKFYPTRGEQREYLTHLLKGFPQANIDILVSRNNDKGYMEKAVYNRRRMRQCKEKTGENI</sequence>
<dbReference type="EMBL" id="CAJFCW020000003">
    <property type="protein sequence ID" value="CAG9100680.1"/>
    <property type="molecule type" value="Genomic_DNA"/>
</dbReference>
<reference evidence="2" key="1">
    <citation type="submission" date="2020-09" db="EMBL/GenBank/DDBJ databases">
        <authorList>
            <person name="Kikuchi T."/>
        </authorList>
    </citation>
    <scope>NUCLEOTIDE SEQUENCE</scope>
    <source>
        <strain evidence="2">SH1</strain>
    </source>
</reference>
<dbReference type="Proteomes" id="UP000783686">
    <property type="component" value="Unassembled WGS sequence"/>
</dbReference>
<gene>
    <name evidence="2" type="ORF">BOKJ2_LOCUS5046</name>
</gene>
<dbReference type="EMBL" id="CAJFDH010000003">
    <property type="protein sequence ID" value="CAD5213345.1"/>
    <property type="molecule type" value="Genomic_DNA"/>
</dbReference>
<feature type="compositionally biased region" description="Basic and acidic residues" evidence="1">
    <location>
        <begin position="77"/>
        <end position="88"/>
    </location>
</feature>
<evidence type="ECO:0000313" key="3">
    <source>
        <dbReference type="Proteomes" id="UP000614601"/>
    </source>
</evidence>
<feature type="compositionally biased region" description="Basic and acidic residues" evidence="1">
    <location>
        <begin position="34"/>
        <end position="48"/>
    </location>
</feature>
<comment type="caution">
    <text evidence="2">The sequence shown here is derived from an EMBL/GenBank/DDBJ whole genome shotgun (WGS) entry which is preliminary data.</text>
</comment>
<evidence type="ECO:0000256" key="1">
    <source>
        <dbReference type="SAM" id="MobiDB-lite"/>
    </source>
</evidence>
<dbReference type="AlphaFoldDB" id="A0A811KC39"/>
<name>A0A811KC39_9BILA</name>
<feature type="compositionally biased region" description="Basic and acidic residues" evidence="1">
    <location>
        <begin position="58"/>
        <end position="69"/>
    </location>
</feature>